<dbReference type="OMA" id="GRKKCPY"/>
<proteinExistence type="predicted"/>
<reference evidence="2" key="1">
    <citation type="journal article" date="2016" name="Nat. Genet.">
        <title>A high-quality carrot genome assembly provides new insights into carotenoid accumulation and asterid genome evolution.</title>
        <authorList>
            <person name="Iorizzo M."/>
            <person name="Ellison S."/>
            <person name="Senalik D."/>
            <person name="Zeng P."/>
            <person name="Satapoomin P."/>
            <person name="Huang J."/>
            <person name="Bowman M."/>
            <person name="Iovene M."/>
            <person name="Sanseverino W."/>
            <person name="Cavagnaro P."/>
            <person name="Yildiz M."/>
            <person name="Macko-Podgorni A."/>
            <person name="Moranska E."/>
            <person name="Grzebelus E."/>
            <person name="Grzebelus D."/>
            <person name="Ashrafi H."/>
            <person name="Zheng Z."/>
            <person name="Cheng S."/>
            <person name="Spooner D."/>
            <person name="Van Deynze A."/>
            <person name="Simon P."/>
        </authorList>
    </citation>
    <scope>NUCLEOTIDE SEQUENCE [LARGE SCALE GENOMIC DNA]</scope>
    <source>
        <tissue evidence="2">Leaf</tissue>
    </source>
</reference>
<evidence type="ECO:0000313" key="4">
    <source>
        <dbReference type="Proteomes" id="UP000077755"/>
    </source>
</evidence>
<organism evidence="2">
    <name type="scientific">Daucus carota subsp. sativus</name>
    <name type="common">Carrot</name>
    <dbReference type="NCBI Taxonomy" id="79200"/>
    <lineage>
        <taxon>Eukaryota</taxon>
        <taxon>Viridiplantae</taxon>
        <taxon>Streptophyta</taxon>
        <taxon>Embryophyta</taxon>
        <taxon>Tracheophyta</taxon>
        <taxon>Spermatophyta</taxon>
        <taxon>Magnoliopsida</taxon>
        <taxon>eudicotyledons</taxon>
        <taxon>Gunneridae</taxon>
        <taxon>Pentapetalae</taxon>
        <taxon>asterids</taxon>
        <taxon>campanulids</taxon>
        <taxon>Apiales</taxon>
        <taxon>Apiaceae</taxon>
        <taxon>Apioideae</taxon>
        <taxon>Scandiceae</taxon>
        <taxon>Daucinae</taxon>
        <taxon>Daucus</taxon>
        <taxon>Daucus sect. Daucus</taxon>
    </lineage>
</organism>
<dbReference type="Gramene" id="KZM96124">
    <property type="protein sequence ID" value="KZM96124"/>
    <property type="gene ID" value="DCAR_019366"/>
</dbReference>
<dbReference type="EMBL" id="CP093347">
    <property type="protein sequence ID" value="WOH02771.1"/>
    <property type="molecule type" value="Genomic_DNA"/>
</dbReference>
<accession>A0A164ZMB9</accession>
<reference evidence="3" key="2">
    <citation type="submission" date="2022-03" db="EMBL/GenBank/DDBJ databases">
        <title>Draft title - Genomic analysis of global carrot germplasm unveils the trajectory of domestication and the origin of high carotenoid orange carrot.</title>
        <authorList>
            <person name="Iorizzo M."/>
            <person name="Ellison S."/>
            <person name="Senalik D."/>
            <person name="Macko-Podgorni A."/>
            <person name="Grzebelus D."/>
            <person name="Bostan H."/>
            <person name="Rolling W."/>
            <person name="Curaba J."/>
            <person name="Simon P."/>
        </authorList>
    </citation>
    <scope>NUCLEOTIDE SEQUENCE</scope>
    <source>
        <tissue evidence="3">Leaf</tissue>
    </source>
</reference>
<feature type="domain" description="Calcineurin-like phosphoesterase" evidence="1">
    <location>
        <begin position="46"/>
        <end position="256"/>
    </location>
</feature>
<dbReference type="GO" id="GO:0016787">
    <property type="term" value="F:hydrolase activity"/>
    <property type="evidence" value="ECO:0007669"/>
    <property type="project" value="InterPro"/>
</dbReference>
<dbReference type="Gene3D" id="3.60.21.10">
    <property type="match status" value="1"/>
</dbReference>
<gene>
    <name evidence="2" type="ORF">DCAR_019366</name>
    <name evidence="3" type="ORF">DCAR_0522160</name>
</gene>
<dbReference type="PANTHER" id="PTHR35769">
    <property type="entry name" value="CALCINEURIN-LIKE METALLO-PHOSPHOESTERASE SUPERFAMILY PROTEIN"/>
    <property type="match status" value="1"/>
</dbReference>
<dbReference type="KEGG" id="dcr:108220507"/>
<dbReference type="Pfam" id="PF00149">
    <property type="entry name" value="Metallophos"/>
    <property type="match status" value="1"/>
</dbReference>
<evidence type="ECO:0000313" key="3">
    <source>
        <dbReference type="EMBL" id="WOH02771.1"/>
    </source>
</evidence>
<keyword evidence="4" id="KW-1185">Reference proteome</keyword>
<evidence type="ECO:0000259" key="1">
    <source>
        <dbReference type="Pfam" id="PF00149"/>
    </source>
</evidence>
<dbReference type="SUPFAM" id="SSF56300">
    <property type="entry name" value="Metallo-dependent phosphatases"/>
    <property type="match status" value="1"/>
</dbReference>
<dbReference type="InterPro" id="IPR029052">
    <property type="entry name" value="Metallo-depent_PP-like"/>
</dbReference>
<dbReference type="InterPro" id="IPR004843">
    <property type="entry name" value="Calcineurin-like_PHP"/>
</dbReference>
<sequence length="363" mass="39670">MLSGALLHAPVPTCMSNSNAPSLPPSKKRKVKKLKKNRFSMATSVRIAVVGDVHDYWNLEEDAKALELLKPDLVLFTGDYGNEENVKLVESIADLTIAKAAILGNHDAWNTSRFSSRKKDDVQLQLDCLGMEHVGYQRLDFPTLKLSIVGGRPFSAGGQRLFRPKLLSKRYGVKTMEESAKRIYKAALGTPEDHSIIFLAHNGPTGLGSEVNDICGRDWTFEGGDHGDPDLADALSQLKETTKLSVPLVVFGHMHKKLADGNGLRKMVVVGDDNSIYLNGAVVPRVKKLVIKHDATSSENPIKSVIGTKRASTLVEILGGRLEKIVETWVSVMGDKAALYEEHILFSPGPSVSKPSSEDNPPR</sequence>
<name>A0A164ZMB9_DAUCS</name>
<dbReference type="CDD" id="cd07397">
    <property type="entry name" value="MPP_NostocDevT-like"/>
    <property type="match status" value="1"/>
</dbReference>
<dbReference type="EMBL" id="LNRQ01000005">
    <property type="protein sequence ID" value="KZM96124.1"/>
    <property type="molecule type" value="Genomic_DNA"/>
</dbReference>
<protein>
    <recommendedName>
        <fullName evidence="1">Calcineurin-like phosphoesterase domain-containing protein</fullName>
    </recommendedName>
</protein>
<dbReference type="NCBIfam" id="TIGR04168">
    <property type="entry name" value="TIGR04168 family protein"/>
    <property type="match status" value="1"/>
</dbReference>
<dbReference type="InterPro" id="IPR027629">
    <property type="entry name" value="DevT-like"/>
</dbReference>
<dbReference type="Proteomes" id="UP000077755">
    <property type="component" value="Chromosome 5"/>
</dbReference>
<dbReference type="OrthoDB" id="3664at2759"/>
<evidence type="ECO:0000313" key="2">
    <source>
        <dbReference type="EMBL" id="KZM96124.1"/>
    </source>
</evidence>
<dbReference type="PANTHER" id="PTHR35769:SF2">
    <property type="entry name" value="CALCINEURIN-LIKE METALLO-PHOSPHOESTERASE SUPERFAMILY PROTEIN"/>
    <property type="match status" value="1"/>
</dbReference>
<dbReference type="AlphaFoldDB" id="A0A164ZMB9"/>